<evidence type="ECO:0000256" key="1">
    <source>
        <dbReference type="SAM" id="MobiDB-lite"/>
    </source>
</evidence>
<feature type="region of interest" description="Disordered" evidence="1">
    <location>
        <begin position="351"/>
        <end position="371"/>
    </location>
</feature>
<sequence length="868" mass="99460">MPTMEAVAKVVIGLVPKVKITFPKALIQQSVEHAKKKNRKRRRDKTGRIKTEIDSPESNAARKETVQTKTTTEIDSLESNAARKETVPTKMEIDDLESNAARKLQQEYQSTLGDPIADFERLLHSAAPFIISSWTNKNQQLDGSLHQIQLPKISIQDVWKWYEAPGNYGLEVKARDSPNPNGLSCKSTPFSAYFVPYLSAVQFFGYPQLSYVCGKNKEDTNPELIFEFFESEPQHERKPLHLKIRDLINISTSNVQVFGDPSKLESMNLHDLHPSSWFAVAWYPIYRIPQGKFQAAFLTYHSFNQYIVYSIPIESLSKTFQMIFFPVIGLQSYRTENECWFDLRAPVESSSEETTSSTTSEILSERSRAQEERCRTLNRNSMVLSTRSVTKDQVSRVNYHRDYEFFINARKKPVKMTFPKALIQQSVEHAKKKNRKRRRDKTETVPTKTEIVSLESNAARKETVPTTTEIDSLEINSARNKTVPTTTEIDSLESNAARKETVPTKMEIDSLESNAARNETVPTTTEIDSLESNAARKEIVPTKMEIDDLESNAARKLQQEYQSTLGDPIADFERLLHSAAPFIISSWTNKNQQLDGSLHQTQLPKISIQDVWKWYEAPGNYGLEVKARDSPNPNGFPAKSTPFSAYFVPYLSAVQFFGYPQLSYVCGNNKVDTDPELIFEFFESEPPHERKPLHLKIRDLINISTSNVQVFGDPSKLESMNLHDLHPSSWFAVAWYPIYRIPQGKFQAAFLTYHSFNQYIMYSIPIDSLSKTFQMIFFPVIGLQSYRTANECWFDLRSPVESSSEETTSSTTSEILSERSRAQEERCRTLNRNSLVLSTRSVTKDQVSRVNYHRDYEFFINARLIFPA</sequence>
<evidence type="ECO:0000313" key="2">
    <source>
        <dbReference type="EMBL" id="VFU28820.1"/>
    </source>
</evidence>
<accession>A0A6N2KJV1</accession>
<dbReference type="EMBL" id="CAADRP010000458">
    <property type="protein sequence ID" value="VFU28820.1"/>
    <property type="molecule type" value="Genomic_DNA"/>
</dbReference>
<dbReference type="Pfam" id="PF05623">
    <property type="entry name" value="DUF789"/>
    <property type="match status" value="4"/>
</dbReference>
<name>A0A6N2KJV1_SALVM</name>
<reference evidence="2" key="1">
    <citation type="submission" date="2019-03" db="EMBL/GenBank/DDBJ databases">
        <authorList>
            <person name="Mank J."/>
            <person name="Almeida P."/>
        </authorList>
    </citation>
    <scope>NUCLEOTIDE SEQUENCE</scope>
    <source>
        <strain evidence="2">78183</strain>
    </source>
</reference>
<feature type="region of interest" description="Disordered" evidence="1">
    <location>
        <begin position="803"/>
        <end position="825"/>
    </location>
</feature>
<dbReference type="PANTHER" id="PTHR32010">
    <property type="entry name" value="PHOTOSYSTEM II STABILITY/ASSEMBLY FACTOR HCF136, CHLOROPLASTIC"/>
    <property type="match status" value="1"/>
</dbReference>
<gene>
    <name evidence="2" type="ORF">SVIM_LOCUS98423</name>
</gene>
<dbReference type="AlphaFoldDB" id="A0A6N2KJV1"/>
<dbReference type="InterPro" id="IPR008507">
    <property type="entry name" value="DUF789"/>
</dbReference>
<protein>
    <submittedName>
        <fullName evidence="2">Uncharacterized protein</fullName>
    </submittedName>
</protein>
<feature type="compositionally biased region" description="Basic and acidic residues" evidence="1">
    <location>
        <begin position="816"/>
        <end position="825"/>
    </location>
</feature>
<feature type="compositionally biased region" description="Basic residues" evidence="1">
    <location>
        <begin position="34"/>
        <end position="45"/>
    </location>
</feature>
<feature type="compositionally biased region" description="Low complexity" evidence="1">
    <location>
        <begin position="803"/>
        <end position="814"/>
    </location>
</feature>
<feature type="region of interest" description="Disordered" evidence="1">
    <location>
        <begin position="32"/>
        <end position="70"/>
    </location>
</feature>
<dbReference type="PANTHER" id="PTHR32010:SF23">
    <property type="entry name" value="IG-LIKE DOMAIN-CONTAINING PROTEIN"/>
    <property type="match status" value="1"/>
</dbReference>
<feature type="compositionally biased region" description="Low complexity" evidence="1">
    <location>
        <begin position="351"/>
        <end position="361"/>
    </location>
</feature>
<organism evidence="2">
    <name type="scientific">Salix viminalis</name>
    <name type="common">Common osier</name>
    <name type="synonym">Basket willow</name>
    <dbReference type="NCBI Taxonomy" id="40686"/>
    <lineage>
        <taxon>Eukaryota</taxon>
        <taxon>Viridiplantae</taxon>
        <taxon>Streptophyta</taxon>
        <taxon>Embryophyta</taxon>
        <taxon>Tracheophyta</taxon>
        <taxon>Spermatophyta</taxon>
        <taxon>Magnoliopsida</taxon>
        <taxon>eudicotyledons</taxon>
        <taxon>Gunneridae</taxon>
        <taxon>Pentapetalae</taxon>
        <taxon>rosids</taxon>
        <taxon>fabids</taxon>
        <taxon>Malpighiales</taxon>
        <taxon>Salicaceae</taxon>
        <taxon>Saliceae</taxon>
        <taxon>Salix</taxon>
    </lineage>
</organism>
<proteinExistence type="predicted"/>